<name>A0AAE1RC92_9SOLA</name>
<evidence type="ECO:0000313" key="2">
    <source>
        <dbReference type="Proteomes" id="UP001291623"/>
    </source>
</evidence>
<dbReference type="Proteomes" id="UP001291623">
    <property type="component" value="Unassembled WGS sequence"/>
</dbReference>
<sequence>MTNFSQIVIFSILGKQLHTESSEGFNLYQDVILELAYTKYTISGKFAFWLGSVSHTIGAPKHSILLSIFKAQKTTHSLRELNLILAATHIMDPNEEVMAPLTKDSKNLLEKEDS</sequence>
<evidence type="ECO:0000313" key="1">
    <source>
        <dbReference type="EMBL" id="KAK4349186.1"/>
    </source>
</evidence>
<keyword evidence="2" id="KW-1185">Reference proteome</keyword>
<dbReference type="EMBL" id="JAVYJV010000017">
    <property type="protein sequence ID" value="KAK4349186.1"/>
    <property type="molecule type" value="Genomic_DNA"/>
</dbReference>
<comment type="caution">
    <text evidence="1">The sequence shown here is derived from an EMBL/GenBank/DDBJ whole genome shotgun (WGS) entry which is preliminary data.</text>
</comment>
<gene>
    <name evidence="1" type="ORF">RND71_031941</name>
</gene>
<reference evidence="1" key="1">
    <citation type="submission" date="2023-12" db="EMBL/GenBank/DDBJ databases">
        <title>Genome assembly of Anisodus tanguticus.</title>
        <authorList>
            <person name="Wang Y.-J."/>
        </authorList>
    </citation>
    <scope>NUCLEOTIDE SEQUENCE</scope>
    <source>
        <strain evidence="1">KB-2021</strain>
        <tissue evidence="1">Leaf</tissue>
    </source>
</reference>
<accession>A0AAE1RC92</accession>
<protein>
    <submittedName>
        <fullName evidence="1">Uncharacterized protein</fullName>
    </submittedName>
</protein>
<organism evidence="1 2">
    <name type="scientific">Anisodus tanguticus</name>
    <dbReference type="NCBI Taxonomy" id="243964"/>
    <lineage>
        <taxon>Eukaryota</taxon>
        <taxon>Viridiplantae</taxon>
        <taxon>Streptophyta</taxon>
        <taxon>Embryophyta</taxon>
        <taxon>Tracheophyta</taxon>
        <taxon>Spermatophyta</taxon>
        <taxon>Magnoliopsida</taxon>
        <taxon>eudicotyledons</taxon>
        <taxon>Gunneridae</taxon>
        <taxon>Pentapetalae</taxon>
        <taxon>asterids</taxon>
        <taxon>lamiids</taxon>
        <taxon>Solanales</taxon>
        <taxon>Solanaceae</taxon>
        <taxon>Solanoideae</taxon>
        <taxon>Hyoscyameae</taxon>
        <taxon>Anisodus</taxon>
    </lineage>
</organism>
<dbReference type="AlphaFoldDB" id="A0AAE1RC92"/>
<proteinExistence type="predicted"/>